<dbReference type="SUPFAM" id="SSF48317">
    <property type="entry name" value="Acid phosphatase/Vanadium-dependent haloperoxidase"/>
    <property type="match status" value="1"/>
</dbReference>
<evidence type="ECO:0000313" key="5">
    <source>
        <dbReference type="Proteomes" id="UP000646426"/>
    </source>
</evidence>
<feature type="domain" description="DUF6851" evidence="2">
    <location>
        <begin position="58"/>
        <end position="192"/>
    </location>
</feature>
<dbReference type="Proteomes" id="UP000646426">
    <property type="component" value="Unassembled WGS sequence"/>
</dbReference>
<dbReference type="EMBL" id="BMYD01000007">
    <property type="protein sequence ID" value="GHA89792.1"/>
    <property type="molecule type" value="Genomic_DNA"/>
</dbReference>
<protein>
    <recommendedName>
        <fullName evidence="6">Phosphoesterase</fullName>
    </recommendedName>
</protein>
<dbReference type="InterPro" id="IPR052559">
    <property type="entry name" value="V-haloperoxidase"/>
</dbReference>
<keyword evidence="1" id="KW-0732">Signal</keyword>
<dbReference type="Gene3D" id="1.20.144.10">
    <property type="entry name" value="Phosphatidic acid phosphatase type 2/haloperoxidase"/>
    <property type="match status" value="1"/>
</dbReference>
<keyword evidence="5" id="KW-1185">Reference proteome</keyword>
<organism evidence="4 5">
    <name type="scientific">Cognatilysobacter bugurensis</name>
    <dbReference type="NCBI Taxonomy" id="543356"/>
    <lineage>
        <taxon>Bacteria</taxon>
        <taxon>Pseudomonadati</taxon>
        <taxon>Pseudomonadota</taxon>
        <taxon>Gammaproteobacteria</taxon>
        <taxon>Lysobacterales</taxon>
        <taxon>Lysobacteraceae</taxon>
        <taxon>Cognatilysobacter</taxon>
    </lineage>
</organism>
<dbReference type="PANTHER" id="PTHR34599">
    <property type="entry name" value="PEROXIDASE-RELATED"/>
    <property type="match status" value="1"/>
</dbReference>
<dbReference type="GO" id="GO:0004601">
    <property type="term" value="F:peroxidase activity"/>
    <property type="evidence" value="ECO:0007669"/>
    <property type="project" value="InterPro"/>
</dbReference>
<feature type="domain" description="Vanadium-dependent haloperoxidase NapH1-like second helical-bundle" evidence="3">
    <location>
        <begin position="299"/>
        <end position="462"/>
    </location>
</feature>
<feature type="signal peptide" evidence="1">
    <location>
        <begin position="1"/>
        <end position="24"/>
    </location>
</feature>
<evidence type="ECO:0000259" key="2">
    <source>
        <dbReference type="Pfam" id="PF21167"/>
    </source>
</evidence>
<dbReference type="InterPro" id="IPR055161">
    <property type="entry name" value="NapH1-like_2nd"/>
</dbReference>
<proteinExistence type="predicted"/>
<evidence type="ECO:0000313" key="4">
    <source>
        <dbReference type="EMBL" id="GHA89792.1"/>
    </source>
</evidence>
<dbReference type="RefSeq" id="WP_189457882.1">
    <property type="nucleotide sequence ID" value="NZ_BMYD01000007.1"/>
</dbReference>
<evidence type="ECO:0000256" key="1">
    <source>
        <dbReference type="SAM" id="SignalP"/>
    </source>
</evidence>
<evidence type="ECO:0000259" key="3">
    <source>
        <dbReference type="Pfam" id="PF22778"/>
    </source>
</evidence>
<gene>
    <name evidence="4" type="ORF">GCM10007067_29590</name>
</gene>
<dbReference type="InterPro" id="IPR016119">
    <property type="entry name" value="Br/Cl_peroxidase_C"/>
</dbReference>
<comment type="caution">
    <text evidence="4">The sequence shown here is derived from an EMBL/GenBank/DDBJ whole genome shotgun (WGS) entry which is preliminary data.</text>
</comment>
<dbReference type="AlphaFoldDB" id="A0A918T4L5"/>
<dbReference type="CDD" id="cd03398">
    <property type="entry name" value="PAP2_haloperoxidase"/>
    <property type="match status" value="1"/>
</dbReference>
<name>A0A918T4L5_9GAMM</name>
<dbReference type="InterPro" id="IPR049283">
    <property type="entry name" value="DUF6851"/>
</dbReference>
<dbReference type="Pfam" id="PF22778">
    <property type="entry name" value="VCPO_2nd"/>
    <property type="match status" value="1"/>
</dbReference>
<feature type="chain" id="PRO_5037207241" description="Phosphoesterase" evidence="1">
    <location>
        <begin position="25"/>
        <end position="481"/>
    </location>
</feature>
<dbReference type="PANTHER" id="PTHR34599:SF2">
    <property type="entry name" value="TRAF-TYPE DOMAIN-CONTAINING PROTEIN"/>
    <property type="match status" value="1"/>
</dbReference>
<reference evidence="4" key="2">
    <citation type="submission" date="2020-09" db="EMBL/GenBank/DDBJ databases">
        <authorList>
            <person name="Sun Q."/>
            <person name="Kim S."/>
        </authorList>
    </citation>
    <scope>NUCLEOTIDE SEQUENCE</scope>
    <source>
        <strain evidence="4">KCTC 23077</strain>
    </source>
</reference>
<reference evidence="4" key="1">
    <citation type="journal article" date="2014" name="Int. J. Syst. Evol. Microbiol.">
        <title>Complete genome sequence of Corynebacterium casei LMG S-19264T (=DSM 44701T), isolated from a smear-ripened cheese.</title>
        <authorList>
            <consortium name="US DOE Joint Genome Institute (JGI-PGF)"/>
            <person name="Walter F."/>
            <person name="Albersmeier A."/>
            <person name="Kalinowski J."/>
            <person name="Ruckert C."/>
        </authorList>
    </citation>
    <scope>NUCLEOTIDE SEQUENCE</scope>
    <source>
        <strain evidence="4">KCTC 23077</strain>
    </source>
</reference>
<dbReference type="InterPro" id="IPR036938">
    <property type="entry name" value="PAP2/HPO_sf"/>
</dbReference>
<evidence type="ECO:0008006" key="6">
    <source>
        <dbReference type="Google" id="ProtNLM"/>
    </source>
</evidence>
<accession>A0A918T4L5</accession>
<dbReference type="Pfam" id="PF21167">
    <property type="entry name" value="DUF6851"/>
    <property type="match status" value="1"/>
</dbReference>
<sequence>MTLSKWRVAATAALGLSFAGAAHAGQPSTVNQWNQALLQAISVRSTPPTIASRALAVTHTCMFDAWAAYNVGARGTQFGTHLRRPRSEHTLDNKRAAVSHAAYRAAIDLFPSEKPRFEALLRKFGHRPDLANDDPRTPAGIANIACGEVLEARHRDGSNQLGEHGGVPYGDTTGYTPVNSETELRDPNRWQPLRVPTYDGKSTYVQKFLTPQWGWIKPFALRPYHSYGLKAPPKYGSAEYAAETRELVELSEKLTDRQKVIAEYWANGPFSVTPPGHWNMFAQWVSKRDRIGLDGDVKLFFALNNAMMDAGIFAWRSKVELDYVRPITAVRTLYKGQQIRAWGGYGKGTRTIAGEHWTPYQPPYAITPPFAECVSGHSTFSAAASEVLRRFTRSDRFGYSVTVPAGQSAAEPGLVPARDTTLAWTTFSQAADEAGMSRRWGGIHFSIGDLEGRRVGRVIGQQAWHKAHSHFGGAPHGRRGR</sequence>
<dbReference type="Gene3D" id="1.10.606.10">
    <property type="entry name" value="Vanadium-containing Chloroperoxidase, domain 2"/>
    <property type="match status" value="1"/>
</dbReference>